<accession>A0A8T2S295</accession>
<dbReference type="FunFam" id="1.25.40.10:FF:000073">
    <property type="entry name" value="Pentatricopeptide repeat-containing protein chloroplastic"/>
    <property type="match status" value="1"/>
</dbReference>
<feature type="repeat" description="PPR" evidence="2">
    <location>
        <begin position="697"/>
        <end position="731"/>
    </location>
</feature>
<dbReference type="InterPro" id="IPR032867">
    <property type="entry name" value="DYW_dom"/>
</dbReference>
<evidence type="ECO:0000256" key="1">
    <source>
        <dbReference type="ARBA" id="ARBA00022737"/>
    </source>
</evidence>
<feature type="repeat" description="PPR" evidence="2">
    <location>
        <begin position="356"/>
        <end position="390"/>
    </location>
</feature>
<dbReference type="Pfam" id="PF20431">
    <property type="entry name" value="E_motif"/>
    <property type="match status" value="1"/>
</dbReference>
<evidence type="ECO:0000313" key="5">
    <source>
        <dbReference type="Proteomes" id="UP000825935"/>
    </source>
</evidence>
<dbReference type="FunFam" id="1.25.40.10:FF:000285">
    <property type="entry name" value="Pentatricopeptide repeat-containing protein, chloroplastic"/>
    <property type="match status" value="1"/>
</dbReference>
<dbReference type="PANTHER" id="PTHR47926:SF492">
    <property type="entry name" value="DYW DOMAIN-CONTAINING PROTEIN"/>
    <property type="match status" value="1"/>
</dbReference>
<evidence type="ECO:0000259" key="3">
    <source>
        <dbReference type="Pfam" id="PF14432"/>
    </source>
</evidence>
<dbReference type="PANTHER" id="PTHR47926">
    <property type="entry name" value="PENTATRICOPEPTIDE REPEAT-CONTAINING PROTEIN"/>
    <property type="match status" value="1"/>
</dbReference>
<dbReference type="OrthoDB" id="185373at2759"/>
<evidence type="ECO:0000313" key="4">
    <source>
        <dbReference type="EMBL" id="KAH7302191.1"/>
    </source>
</evidence>
<dbReference type="FunFam" id="1.25.40.10:FF:000031">
    <property type="entry name" value="Pentatricopeptide repeat-containing protein mitochondrial"/>
    <property type="match status" value="1"/>
</dbReference>
<dbReference type="GO" id="GO:0003729">
    <property type="term" value="F:mRNA binding"/>
    <property type="evidence" value="ECO:0007669"/>
    <property type="project" value="UniProtKB-ARBA"/>
</dbReference>
<dbReference type="Gene3D" id="1.25.40.10">
    <property type="entry name" value="Tetratricopeptide repeat domain"/>
    <property type="match status" value="7"/>
</dbReference>
<dbReference type="InterPro" id="IPR011990">
    <property type="entry name" value="TPR-like_helical_dom_sf"/>
</dbReference>
<dbReference type="InterPro" id="IPR002885">
    <property type="entry name" value="PPR_rpt"/>
</dbReference>
<dbReference type="Pfam" id="PF13041">
    <property type="entry name" value="PPR_2"/>
    <property type="match status" value="3"/>
</dbReference>
<dbReference type="PROSITE" id="PS51375">
    <property type="entry name" value="PPR"/>
    <property type="match status" value="7"/>
</dbReference>
<dbReference type="FunFam" id="1.25.40.10:FF:000090">
    <property type="entry name" value="Pentatricopeptide repeat-containing protein, chloroplastic"/>
    <property type="match status" value="1"/>
</dbReference>
<sequence length="968" mass="107634">MLREFAPPELYIHPVDHYSNSASSAPFVLHRSNQGCQSNVSSQIVCTSSLSWIPPQSTNLTEKTLLPTSFREAYGQYKYLIEEEVSDLPSKFQNIVEQYLLCKDLETHAEAYCIVCGIGLDLYNYIGSQLITILSEYGNVLEATRLFYRLHDPDAFAWGAFISGYTSNGQENLAINLYYQMIQTNVEPNSHIFRVVLKACANALALLDGWEIHSHIIFSDRDSNIFVCSALLDMYMKCHRLEDARGVFEDMPEHDSVTWSTLLAGYASQDLGHEVLDLFCQMKKGGISPTPVTFISVLKACSSISSLEEGQITHSSLIEHGYEDNIYLGNSLIDMYSKCGLFEHAQIVFNRLHVRDVGSWNAMIGSCALHGRLDEGIYLFEKMQDEGVKPMIITYVNVLKAIADGAALDVGRTVHSSAIMDGIESDVFVGSMLVHVYVHCGSLEEAYAIFNNIPSPNAVTWGTIICGYAEHGLGTEALLLSKKMQENGVEIDQGLLVAVLKASESSSCLTQGQSFHALAVEWDMQHDELVGNALISMYATCGNLDDAINLFNKRPHRSTMAWNALISGLASQSPDYVHGREALTAFWQMIQVVQPNEITYMSILKVCSNLCALNQGNMIHAHLIEGGLRWELKVGNALIAMYLKCGNLEYASCVANTLPSWDIVTFNTVIEGFGRSGLVKQALHLFDEMLRNNIEPNDSTFISILSACSHDGLVEKGHEFFELMKLHGIGPKIDHYDLMVDLIGRAGYLNEAEDFLETMPLTTDFVGWMAMLTHCNRLVNVDIGRRSFSVLVKMDPSNASSYVLMSNLYADAGMLEDAEKLDNIRKSTNGAIKKPGKAFIEIGNKVHEFSVGCRGQDLSGPVYAKLQELRSQLKQNGYKPHINMAQGRSSKEEESMLWEHCEKIAIAFGLINTAEGSTLRVSKNLRVCSDCHDATKAISKVEKREIFIVDTYRVHHFVGGQCSCQDCY</sequence>
<feature type="repeat" description="PPR" evidence="2">
    <location>
        <begin position="255"/>
        <end position="289"/>
    </location>
</feature>
<name>A0A8T2S295_CERRI</name>
<dbReference type="EMBL" id="CM035428">
    <property type="protein sequence ID" value="KAH7302191.1"/>
    <property type="molecule type" value="Genomic_DNA"/>
</dbReference>
<dbReference type="InterPro" id="IPR046960">
    <property type="entry name" value="PPR_At4g14850-like_plant"/>
</dbReference>
<protein>
    <recommendedName>
        <fullName evidence="3">DYW domain-containing protein</fullName>
    </recommendedName>
</protein>
<proteinExistence type="predicted"/>
<keyword evidence="1" id="KW-0677">Repeat</keyword>
<dbReference type="NCBIfam" id="TIGR00756">
    <property type="entry name" value="PPR"/>
    <property type="match status" value="6"/>
</dbReference>
<feature type="domain" description="DYW" evidence="3">
    <location>
        <begin position="877"/>
        <end position="967"/>
    </location>
</feature>
<gene>
    <name evidence="4" type="ORF">KP509_23G060300</name>
</gene>
<keyword evidence="5" id="KW-1185">Reference proteome</keyword>
<dbReference type="GO" id="GO:0009451">
    <property type="term" value="P:RNA modification"/>
    <property type="evidence" value="ECO:0007669"/>
    <property type="project" value="InterPro"/>
</dbReference>
<feature type="repeat" description="PPR" evidence="2">
    <location>
        <begin position="154"/>
        <end position="188"/>
    </location>
</feature>
<dbReference type="Pfam" id="PF01535">
    <property type="entry name" value="PPR"/>
    <property type="match status" value="5"/>
</dbReference>
<reference evidence="4 5" key="1">
    <citation type="submission" date="2021-08" db="EMBL/GenBank/DDBJ databases">
        <title>WGS assembly of Ceratopteris richardii.</title>
        <authorList>
            <person name="Marchant D.B."/>
            <person name="Chen G."/>
            <person name="Jenkins J."/>
            <person name="Shu S."/>
            <person name="Leebens-Mack J."/>
            <person name="Grimwood J."/>
            <person name="Schmutz J."/>
            <person name="Soltis P."/>
            <person name="Soltis D."/>
            <person name="Chen Z.-H."/>
        </authorList>
    </citation>
    <scope>NUCLEOTIDE SEQUENCE [LARGE SCALE GENOMIC DNA]</scope>
    <source>
        <strain evidence="4">Whitten #5841</strain>
        <tissue evidence="4">Leaf</tissue>
    </source>
</reference>
<comment type="caution">
    <text evidence="4">The sequence shown here is derived from an EMBL/GenBank/DDBJ whole genome shotgun (WGS) entry which is preliminary data.</text>
</comment>
<feature type="repeat" description="PPR" evidence="2">
    <location>
        <begin position="457"/>
        <end position="491"/>
    </location>
</feature>
<dbReference type="Proteomes" id="UP000825935">
    <property type="component" value="Chromosome 23"/>
</dbReference>
<organism evidence="4 5">
    <name type="scientific">Ceratopteris richardii</name>
    <name type="common">Triangle waterfern</name>
    <dbReference type="NCBI Taxonomy" id="49495"/>
    <lineage>
        <taxon>Eukaryota</taxon>
        <taxon>Viridiplantae</taxon>
        <taxon>Streptophyta</taxon>
        <taxon>Embryophyta</taxon>
        <taxon>Tracheophyta</taxon>
        <taxon>Polypodiopsida</taxon>
        <taxon>Polypodiidae</taxon>
        <taxon>Polypodiales</taxon>
        <taxon>Pteridineae</taxon>
        <taxon>Pteridaceae</taxon>
        <taxon>Parkerioideae</taxon>
        <taxon>Ceratopteris</taxon>
    </lineage>
</organism>
<feature type="repeat" description="PPR" evidence="2">
    <location>
        <begin position="662"/>
        <end position="696"/>
    </location>
</feature>
<dbReference type="InterPro" id="IPR046848">
    <property type="entry name" value="E_motif"/>
</dbReference>
<dbReference type="GO" id="GO:0008270">
    <property type="term" value="F:zinc ion binding"/>
    <property type="evidence" value="ECO:0007669"/>
    <property type="project" value="InterPro"/>
</dbReference>
<dbReference type="Pfam" id="PF14432">
    <property type="entry name" value="DYW_deaminase"/>
    <property type="match status" value="1"/>
</dbReference>
<feature type="repeat" description="PPR" evidence="2">
    <location>
        <begin position="224"/>
        <end position="254"/>
    </location>
</feature>
<dbReference type="AlphaFoldDB" id="A0A8T2S295"/>
<evidence type="ECO:0000256" key="2">
    <source>
        <dbReference type="PROSITE-ProRule" id="PRU00708"/>
    </source>
</evidence>